<dbReference type="EMBL" id="JAVDWA010000009">
    <property type="protein sequence ID" value="MDR7074627.1"/>
    <property type="molecule type" value="Genomic_DNA"/>
</dbReference>
<proteinExistence type="predicted"/>
<protein>
    <recommendedName>
        <fullName evidence="4">DUF4025 domain-containing protein</fullName>
    </recommendedName>
</protein>
<sequence length="52" mass="5735">MQNNKQTAKNRNSDLTKTQEVTYAQELKSSAASTNNPGMDGSEQEQTNEDNS</sequence>
<evidence type="ECO:0000256" key="1">
    <source>
        <dbReference type="SAM" id="MobiDB-lite"/>
    </source>
</evidence>
<feature type="region of interest" description="Disordered" evidence="1">
    <location>
        <begin position="1"/>
        <end position="52"/>
    </location>
</feature>
<evidence type="ECO:0000313" key="3">
    <source>
        <dbReference type="Proteomes" id="UP001258181"/>
    </source>
</evidence>
<name>A0ABU1U590_9BACL</name>
<gene>
    <name evidence="2" type="ORF">J2X07_003624</name>
</gene>
<reference evidence="2 3" key="1">
    <citation type="submission" date="2023-07" db="EMBL/GenBank/DDBJ databases">
        <title>Sorghum-associated microbial communities from plants grown in Nebraska, USA.</title>
        <authorList>
            <person name="Schachtman D."/>
        </authorList>
    </citation>
    <scope>NUCLEOTIDE SEQUENCE [LARGE SCALE GENOMIC DNA]</scope>
    <source>
        <strain evidence="2 3">BE211</strain>
    </source>
</reference>
<feature type="compositionally biased region" description="Acidic residues" evidence="1">
    <location>
        <begin position="42"/>
        <end position="52"/>
    </location>
</feature>
<comment type="caution">
    <text evidence="2">The sequence shown here is derived from an EMBL/GenBank/DDBJ whole genome shotgun (WGS) entry which is preliminary data.</text>
</comment>
<dbReference type="RefSeq" id="WP_310261880.1">
    <property type="nucleotide sequence ID" value="NZ_JAVDWA010000009.1"/>
</dbReference>
<evidence type="ECO:0008006" key="4">
    <source>
        <dbReference type="Google" id="ProtNLM"/>
    </source>
</evidence>
<feature type="compositionally biased region" description="Polar residues" evidence="1">
    <location>
        <begin position="1"/>
        <end position="37"/>
    </location>
</feature>
<evidence type="ECO:0000313" key="2">
    <source>
        <dbReference type="EMBL" id="MDR7074627.1"/>
    </source>
</evidence>
<accession>A0ABU1U590</accession>
<organism evidence="2 3">
    <name type="scientific">Fictibacillus barbaricus</name>
    <dbReference type="NCBI Taxonomy" id="182136"/>
    <lineage>
        <taxon>Bacteria</taxon>
        <taxon>Bacillati</taxon>
        <taxon>Bacillota</taxon>
        <taxon>Bacilli</taxon>
        <taxon>Bacillales</taxon>
        <taxon>Fictibacillaceae</taxon>
        <taxon>Fictibacillus</taxon>
    </lineage>
</organism>
<dbReference type="Proteomes" id="UP001258181">
    <property type="component" value="Unassembled WGS sequence"/>
</dbReference>
<keyword evidence="3" id="KW-1185">Reference proteome</keyword>